<dbReference type="SUPFAM" id="SSF103039">
    <property type="entry name" value="CheC-like"/>
    <property type="match status" value="1"/>
</dbReference>
<dbReference type="Proteomes" id="UP001620597">
    <property type="component" value="Unassembled WGS sequence"/>
</dbReference>
<proteinExistence type="predicted"/>
<protein>
    <recommendedName>
        <fullName evidence="4">CheC, inhibitor of MCP methylation</fullName>
    </recommendedName>
</protein>
<gene>
    <name evidence="2" type="ORF">WG929_03845</name>
</gene>
<evidence type="ECO:0008006" key="4">
    <source>
        <dbReference type="Google" id="ProtNLM"/>
    </source>
</evidence>
<dbReference type="CDD" id="cd17910">
    <property type="entry name" value="CheC_ClassII"/>
    <property type="match status" value="1"/>
</dbReference>
<comment type="caution">
    <text evidence="2">The sequence shown here is derived from an EMBL/GenBank/DDBJ whole genome shotgun (WGS) entry which is preliminary data.</text>
</comment>
<dbReference type="EMBL" id="JBBKTX010000003">
    <property type="protein sequence ID" value="MFK4751537.1"/>
    <property type="molecule type" value="Genomic_DNA"/>
</dbReference>
<organism evidence="2 3">
    <name type="scientific">Oceanobacter antarcticus</name>
    <dbReference type="NCBI Taxonomy" id="3133425"/>
    <lineage>
        <taxon>Bacteria</taxon>
        <taxon>Pseudomonadati</taxon>
        <taxon>Pseudomonadota</taxon>
        <taxon>Gammaproteobacteria</taxon>
        <taxon>Oceanospirillales</taxon>
        <taxon>Oceanospirillaceae</taxon>
        <taxon>Oceanobacter</taxon>
    </lineage>
</organism>
<evidence type="ECO:0000313" key="2">
    <source>
        <dbReference type="EMBL" id="MFK4751537.1"/>
    </source>
</evidence>
<keyword evidence="3" id="KW-1185">Reference proteome</keyword>
<evidence type="ECO:0000313" key="3">
    <source>
        <dbReference type="Proteomes" id="UP001620597"/>
    </source>
</evidence>
<name>A0ABW8NF39_9GAMM</name>
<dbReference type="InterPro" id="IPR028976">
    <property type="entry name" value="CheC-like_sf"/>
</dbReference>
<accession>A0ABW8NF39</accession>
<sequence length="206" mass="23161">MILDEQARTISLDVLAESLNLGLGHVIDELSEISNSRIELHVPEVNMLPKKEALAFTEQLRQEGKAIFVQQRFCGEICGEALLFFSERESLNLLNGLLGEQEQTRIEFAVTEEEMLLDLTNVAVSGVIYALAQLLGIQIHTELPRCEYGNFSDSGRLLDETDNLILFLTISFTVVEKNSQAQLMFFQPTDALVTLFDHINKRLAAF</sequence>
<dbReference type="RefSeq" id="WP_416204982.1">
    <property type="nucleotide sequence ID" value="NZ_JBBKTX010000003.1"/>
</dbReference>
<dbReference type="Gene3D" id="3.40.1550.10">
    <property type="entry name" value="CheC-like"/>
    <property type="match status" value="1"/>
</dbReference>
<evidence type="ECO:0000256" key="1">
    <source>
        <dbReference type="ARBA" id="ARBA00022500"/>
    </source>
</evidence>
<keyword evidence="1" id="KW-0145">Chemotaxis</keyword>
<reference evidence="2 3" key="1">
    <citation type="submission" date="2024-03" db="EMBL/GenBank/DDBJ databases">
        <title>High-quality draft genome sequence of Oceanobacter sp. wDCs-4.</title>
        <authorList>
            <person name="Dong C."/>
        </authorList>
    </citation>
    <scope>NUCLEOTIDE SEQUENCE [LARGE SCALE GENOMIC DNA]</scope>
    <source>
        <strain evidence="3">wDCs-4</strain>
    </source>
</reference>